<evidence type="ECO:0000313" key="2">
    <source>
        <dbReference type="EMBL" id="CAK8698569.1"/>
    </source>
</evidence>
<keyword evidence="3" id="KW-1185">Reference proteome</keyword>
<dbReference type="Proteomes" id="UP001642483">
    <property type="component" value="Unassembled WGS sequence"/>
</dbReference>
<proteinExistence type="predicted"/>
<feature type="chain" id="PRO_5046100337" evidence="1">
    <location>
        <begin position="25"/>
        <end position="144"/>
    </location>
</feature>
<keyword evidence="1" id="KW-0732">Signal</keyword>
<evidence type="ECO:0000256" key="1">
    <source>
        <dbReference type="SAM" id="SignalP"/>
    </source>
</evidence>
<gene>
    <name evidence="2" type="ORF">CVLEPA_LOCUS32001</name>
</gene>
<name>A0ABP0H6D7_CLALP</name>
<evidence type="ECO:0000313" key="3">
    <source>
        <dbReference type="Proteomes" id="UP001642483"/>
    </source>
</evidence>
<feature type="signal peptide" evidence="1">
    <location>
        <begin position="1"/>
        <end position="24"/>
    </location>
</feature>
<dbReference type="EMBL" id="CAWYQH010000174">
    <property type="protein sequence ID" value="CAK8698569.1"/>
    <property type="molecule type" value="Genomic_DNA"/>
</dbReference>
<accession>A0ABP0H6D7</accession>
<organism evidence="2 3">
    <name type="scientific">Clavelina lepadiformis</name>
    <name type="common">Light-bulb sea squirt</name>
    <name type="synonym">Ascidia lepadiformis</name>
    <dbReference type="NCBI Taxonomy" id="159417"/>
    <lineage>
        <taxon>Eukaryota</taxon>
        <taxon>Metazoa</taxon>
        <taxon>Chordata</taxon>
        <taxon>Tunicata</taxon>
        <taxon>Ascidiacea</taxon>
        <taxon>Aplousobranchia</taxon>
        <taxon>Clavelinidae</taxon>
        <taxon>Clavelina</taxon>
    </lineage>
</organism>
<protein>
    <submittedName>
        <fullName evidence="2">Uncharacterized protein</fullName>
    </submittedName>
</protein>
<reference evidence="2 3" key="1">
    <citation type="submission" date="2024-02" db="EMBL/GenBank/DDBJ databases">
        <authorList>
            <person name="Daric V."/>
            <person name="Darras S."/>
        </authorList>
    </citation>
    <scope>NUCLEOTIDE SEQUENCE [LARGE SCALE GENOMIC DNA]</scope>
</reference>
<sequence length="144" mass="16785">MSHTFFRISAVIVIFGLFIEDVRSKSIDVSLIECSCSQCENDTRNESCKTYCKKNCCARSLTFCMQLYKNWRSFFRCSRDYDYICALVDGRPTPFPNQCKLCEAMYRQNKKNEIENINTKLPIQISTNECTSPKVTFERDVTCD</sequence>
<comment type="caution">
    <text evidence="2">The sequence shown here is derived from an EMBL/GenBank/DDBJ whole genome shotgun (WGS) entry which is preliminary data.</text>
</comment>